<proteinExistence type="predicted"/>
<keyword evidence="1" id="KW-0812">Transmembrane</keyword>
<gene>
    <name evidence="2" type="ORF">BGW36DRAFT_371570</name>
</gene>
<evidence type="ECO:0000313" key="3">
    <source>
        <dbReference type="Proteomes" id="UP001201262"/>
    </source>
</evidence>
<protein>
    <submittedName>
        <fullName evidence="2">Uncharacterized protein</fullName>
    </submittedName>
</protein>
<evidence type="ECO:0000256" key="1">
    <source>
        <dbReference type="SAM" id="Phobius"/>
    </source>
</evidence>
<dbReference type="Proteomes" id="UP001201262">
    <property type="component" value="Unassembled WGS sequence"/>
</dbReference>
<organism evidence="2 3">
    <name type="scientific">Talaromyces proteolyticus</name>
    <dbReference type="NCBI Taxonomy" id="1131652"/>
    <lineage>
        <taxon>Eukaryota</taxon>
        <taxon>Fungi</taxon>
        <taxon>Dikarya</taxon>
        <taxon>Ascomycota</taxon>
        <taxon>Pezizomycotina</taxon>
        <taxon>Eurotiomycetes</taxon>
        <taxon>Eurotiomycetidae</taxon>
        <taxon>Eurotiales</taxon>
        <taxon>Trichocomaceae</taxon>
        <taxon>Talaromyces</taxon>
        <taxon>Talaromyces sect. Bacilispori</taxon>
    </lineage>
</organism>
<evidence type="ECO:0000313" key="2">
    <source>
        <dbReference type="EMBL" id="KAH8701784.1"/>
    </source>
</evidence>
<keyword evidence="1" id="KW-1133">Transmembrane helix</keyword>
<dbReference type="RefSeq" id="XP_046075160.1">
    <property type="nucleotide sequence ID" value="XM_046215389.1"/>
</dbReference>
<accession>A0AAD4KWL0</accession>
<feature type="transmembrane region" description="Helical" evidence="1">
    <location>
        <begin position="12"/>
        <end position="31"/>
    </location>
</feature>
<dbReference type="EMBL" id="JAJTJA010000003">
    <property type="protein sequence ID" value="KAH8701784.1"/>
    <property type="molecule type" value="Genomic_DNA"/>
</dbReference>
<reference evidence="2" key="1">
    <citation type="submission" date="2021-12" db="EMBL/GenBank/DDBJ databases">
        <title>Convergent genome expansion in fungi linked to evolution of root-endophyte symbiosis.</title>
        <authorList>
            <consortium name="DOE Joint Genome Institute"/>
            <person name="Ke Y.-H."/>
            <person name="Bonito G."/>
            <person name="Liao H.-L."/>
            <person name="Looney B."/>
            <person name="Rojas-Flechas A."/>
            <person name="Nash J."/>
            <person name="Hameed K."/>
            <person name="Schadt C."/>
            <person name="Martin F."/>
            <person name="Crous P.W."/>
            <person name="Miettinen O."/>
            <person name="Magnuson J.K."/>
            <person name="Labbe J."/>
            <person name="Jacobson D."/>
            <person name="Doktycz M.J."/>
            <person name="Veneault-Fourrey C."/>
            <person name="Kuo A."/>
            <person name="Mondo S."/>
            <person name="Calhoun S."/>
            <person name="Riley R."/>
            <person name="Ohm R."/>
            <person name="LaButti K."/>
            <person name="Andreopoulos B."/>
            <person name="Pangilinan J."/>
            <person name="Nolan M."/>
            <person name="Tritt A."/>
            <person name="Clum A."/>
            <person name="Lipzen A."/>
            <person name="Daum C."/>
            <person name="Barry K."/>
            <person name="Grigoriev I.V."/>
            <person name="Vilgalys R."/>
        </authorList>
    </citation>
    <scope>NUCLEOTIDE SEQUENCE</scope>
    <source>
        <strain evidence="2">PMI_201</strain>
    </source>
</reference>
<keyword evidence="3" id="KW-1185">Reference proteome</keyword>
<name>A0AAD4KWL0_9EURO</name>
<dbReference type="GeneID" id="70245676"/>
<sequence>MVLLTSSTVATLLVPITCICTFSIFLAGYALQQHSVRKIQDAMRPLDSIATLPQQFSYDETQETATDPATGELITVNKGNFAYLQLLSEPNPSDICSAILFFKKLADGQSVIQDRLFMYPQEWDLIASSDPNVNMALSILSSASQKYSFWTLPISMKLVTEQGYSLTDSKLFRLGEIQFLQYDSVLYLRTPGLLLNAQELDKMLLRRPLPLKYDKNRVESFRNEAWIGMPLMAHQQPKLPPVYLVSVNTMPSRVEARTHIPNVALRGFGDLAAGPSYRRISGNDPAYVFFDWDEDGRVKWEGNPYYDQWRDEQSEVCPGLDLGFY</sequence>
<comment type="caution">
    <text evidence="2">The sequence shown here is derived from an EMBL/GenBank/DDBJ whole genome shotgun (WGS) entry which is preliminary data.</text>
</comment>
<keyword evidence="1" id="KW-0472">Membrane</keyword>
<dbReference type="AlphaFoldDB" id="A0AAD4KWL0"/>